<dbReference type="InterPro" id="IPR029063">
    <property type="entry name" value="SAM-dependent_MTases_sf"/>
</dbReference>
<dbReference type="eggNOG" id="COG2227">
    <property type="taxonomic scope" value="Bacteria"/>
</dbReference>
<gene>
    <name evidence="1" type="ordered locus">Desaci_4417</name>
</gene>
<dbReference type="Gene3D" id="3.40.50.150">
    <property type="entry name" value="Vaccinia Virus protein VP39"/>
    <property type="match status" value="1"/>
</dbReference>
<evidence type="ECO:0000313" key="2">
    <source>
        <dbReference type="Proteomes" id="UP000002892"/>
    </source>
</evidence>
<dbReference type="SUPFAM" id="SSF53335">
    <property type="entry name" value="S-adenosyl-L-methionine-dependent methyltransferases"/>
    <property type="match status" value="1"/>
</dbReference>
<dbReference type="STRING" id="646529.Desaci_4417"/>
<dbReference type="EMBL" id="CP003639">
    <property type="protein sequence ID" value="AFM43260.1"/>
    <property type="molecule type" value="Genomic_DNA"/>
</dbReference>
<proteinExistence type="predicted"/>
<dbReference type="HOGENOM" id="CLU_047220_0_0_9"/>
<keyword evidence="2" id="KW-1185">Reference proteome</keyword>
<organism evidence="1 2">
    <name type="scientific">Desulfosporosinus acidiphilus (strain DSM 22704 / JCM 16185 / SJ4)</name>
    <dbReference type="NCBI Taxonomy" id="646529"/>
    <lineage>
        <taxon>Bacteria</taxon>
        <taxon>Bacillati</taxon>
        <taxon>Bacillota</taxon>
        <taxon>Clostridia</taxon>
        <taxon>Eubacteriales</taxon>
        <taxon>Desulfitobacteriaceae</taxon>
        <taxon>Desulfosporosinus</taxon>
    </lineage>
</organism>
<dbReference type="KEGG" id="dai:Desaci_4417"/>
<dbReference type="OrthoDB" id="9782855at2"/>
<sequence length="509" mass="58507">MANSHLTIEEVMRRIQDTMKTKKTTMILANSNNITKTRNTLVEEKGLSSLDSELRQNNLTWNIIIDYPITSHRKIIGRFIVFGKKFVRKFLRWYINPPIDRQREFNASVTRTLNILGDYAHEQTKALQEILTKNHDLDAIMNSVNHQFEELSISGRGFESFTDNLKDKADRNDVELLKGYLAGKAGSEELEVIKGLLASKVDESKFEAIRDMLAAKVDRAELSEKIGMAEIFSQVEEQTKRSLEPELTLIADRLRRLERKINKGLNLELGTQTVERLIQEDKNDNLDIDYFLFEQRFRGSREEIKERQKVYLDYFRNKSNVLDIGCGRGEFVELLSENGIGVMGIDLNEDMVGYCQDRGLPVIQSDLFTYLEGQEDNSLDGIIALQVIEHLESRLLIRFINLVHSKLKVSGILILETINPQNIQAISNWFYMDLSHIRPVHPITLQFVAESVGLKVVDQLALNPDISSRISTNSMEQVCDSRVDLLIDRFNSLFYDAQDYAIVLRKEVV</sequence>
<evidence type="ECO:0000313" key="1">
    <source>
        <dbReference type="EMBL" id="AFM43260.1"/>
    </source>
</evidence>
<reference evidence="1 2" key="1">
    <citation type="journal article" date="2012" name="J. Bacteriol.">
        <title>Complete genome sequences of Desulfosporosinus orientis DSM765T, Desulfosporosinus youngiae DSM17734T, Desulfosporosinus meridiei DSM13257T, and Desulfosporosinus acidiphilus DSM22704T.</title>
        <authorList>
            <person name="Pester M."/>
            <person name="Brambilla E."/>
            <person name="Alazard D."/>
            <person name="Rattei T."/>
            <person name="Weinmaier T."/>
            <person name="Han J."/>
            <person name="Lucas S."/>
            <person name="Lapidus A."/>
            <person name="Cheng J.F."/>
            <person name="Goodwin L."/>
            <person name="Pitluck S."/>
            <person name="Peters L."/>
            <person name="Ovchinnikova G."/>
            <person name="Teshima H."/>
            <person name="Detter J.C."/>
            <person name="Han C.S."/>
            <person name="Tapia R."/>
            <person name="Land M.L."/>
            <person name="Hauser L."/>
            <person name="Kyrpides N.C."/>
            <person name="Ivanova N.N."/>
            <person name="Pagani I."/>
            <person name="Huntmann M."/>
            <person name="Wei C.L."/>
            <person name="Davenport K.W."/>
            <person name="Daligault H."/>
            <person name="Chain P.S."/>
            <person name="Chen A."/>
            <person name="Mavromatis K."/>
            <person name="Markowitz V."/>
            <person name="Szeto E."/>
            <person name="Mikhailova N."/>
            <person name="Pati A."/>
            <person name="Wagner M."/>
            <person name="Woyke T."/>
            <person name="Ollivier B."/>
            <person name="Klenk H.P."/>
            <person name="Spring S."/>
            <person name="Loy A."/>
        </authorList>
    </citation>
    <scope>NUCLEOTIDE SEQUENCE [LARGE SCALE GENOMIC DNA]</scope>
    <source>
        <strain evidence="2">DSM 22704 / JCM 16185 / SJ4</strain>
    </source>
</reference>
<dbReference type="Proteomes" id="UP000002892">
    <property type="component" value="Chromosome"/>
</dbReference>
<protein>
    <submittedName>
        <fullName evidence="1">Methionine biosynthesis protein MetW</fullName>
    </submittedName>
</protein>
<dbReference type="CDD" id="cd02440">
    <property type="entry name" value="AdoMet_MTases"/>
    <property type="match status" value="1"/>
</dbReference>
<dbReference type="Pfam" id="PF13489">
    <property type="entry name" value="Methyltransf_23"/>
    <property type="match status" value="1"/>
</dbReference>
<dbReference type="AlphaFoldDB" id="I4DBT6"/>
<name>I4DBT6_DESAJ</name>
<accession>I4DBT6</accession>
<dbReference type="PANTHER" id="PTHR43861">
    <property type="entry name" value="TRANS-ACONITATE 2-METHYLTRANSFERASE-RELATED"/>
    <property type="match status" value="1"/>
</dbReference>
<dbReference type="RefSeq" id="WP_014829244.1">
    <property type="nucleotide sequence ID" value="NC_018068.1"/>
</dbReference>